<comment type="caution">
    <text evidence="17">The sequence shown here is derived from an EMBL/GenBank/DDBJ whole genome shotgun (WGS) entry which is preliminary data.</text>
</comment>
<evidence type="ECO:0000256" key="11">
    <source>
        <dbReference type="ARBA" id="ARBA00023170"/>
    </source>
</evidence>
<accession>A0ABQ2XWJ5</accession>
<dbReference type="Pfam" id="PF07715">
    <property type="entry name" value="Plug"/>
    <property type="match status" value="1"/>
</dbReference>
<sequence length="691" mass="77488">MKSYRRLAWAGLGFALPAYAQAGATEAPESVTPVVQQVIVQQQKNSLQKQTGSASAGTISAAEFEALPVQRPAEILERVPGLIVSQHSGSGKANQYFMRGFNLDHGTDLSASVAGLPINMPSHAHGQGYLDLNLLIPELVSEVQFRKGPYYAGDGDFSLVGANRIQYVSALEAPLLVAEAGSGRERRLMHANSGEIAGGHWIAALELASADGPWQVPEDARKLNSFLRWRSSAAGGDVWQWSVLAYRNRWNATSQVPERAVQSGLIDRFGSLDPSEGGDTQRVGLHVQRELVDGERRDLWQAYRMQYRLNLYSNPTWFLNDTDRGDQITQSEQRHISGASWLRSQPLSNALLPLRLETGFSTRYDQISPLALYGSVQRTAYETGSLHRVNWWQGAVFAQLQAELHPQWRLSGGLRAEKVRADVRDLLNPLNSGVKSESALSPNLNLSYQLAPELAFYLNAGRGFHSNDARGATIQTQGDAAESRRATPLMSAGKGWELGMRSAQWLNGLESSLVFWQLTTDSELTYVPDDASTEAGRPARRYGWEMSHQYRMNRHWWLELDMAWSHSRYTDISEAGNRVTDAPERTASLAIRYEKGPWEWGLRGRYMGSRALTEDNSVRSHAAVLWHGRVAYRFSRQLTLSLDGLNLLNRSGNDMEYWYSSRMKHETAAVDDRHWHPATPRSWRLAVRWQW</sequence>
<keyword evidence="10 13" id="KW-0472">Membrane</keyword>
<dbReference type="Gene3D" id="2.40.170.20">
    <property type="entry name" value="TonB-dependent receptor, beta-barrel domain"/>
    <property type="match status" value="1"/>
</dbReference>
<proteinExistence type="inferred from homology"/>
<keyword evidence="9 13" id="KW-0798">TonB box</keyword>
<keyword evidence="18" id="KW-1185">Reference proteome</keyword>
<keyword evidence="7" id="KW-0408">Iron</keyword>
<dbReference type="InterPro" id="IPR036942">
    <property type="entry name" value="Beta-barrel_TonB_sf"/>
</dbReference>
<keyword evidence="3" id="KW-0813">Transport</keyword>
<evidence type="ECO:0000313" key="18">
    <source>
        <dbReference type="Proteomes" id="UP000653343"/>
    </source>
</evidence>
<evidence type="ECO:0000256" key="6">
    <source>
        <dbReference type="ARBA" id="ARBA00022692"/>
    </source>
</evidence>
<evidence type="ECO:0000256" key="12">
    <source>
        <dbReference type="ARBA" id="ARBA00023237"/>
    </source>
</evidence>
<dbReference type="InterPro" id="IPR012910">
    <property type="entry name" value="Plug_dom"/>
</dbReference>
<evidence type="ECO:0000256" key="4">
    <source>
        <dbReference type="ARBA" id="ARBA00022452"/>
    </source>
</evidence>
<dbReference type="Pfam" id="PF00593">
    <property type="entry name" value="TonB_dep_Rec_b-barrel"/>
    <property type="match status" value="1"/>
</dbReference>
<keyword evidence="4" id="KW-1134">Transmembrane beta strand</keyword>
<evidence type="ECO:0000259" key="15">
    <source>
        <dbReference type="Pfam" id="PF00593"/>
    </source>
</evidence>
<dbReference type="EMBL" id="BMYU01000002">
    <property type="protein sequence ID" value="GGX35153.1"/>
    <property type="molecule type" value="Genomic_DNA"/>
</dbReference>
<evidence type="ECO:0000259" key="16">
    <source>
        <dbReference type="Pfam" id="PF07715"/>
    </source>
</evidence>
<evidence type="ECO:0000256" key="1">
    <source>
        <dbReference type="ARBA" id="ARBA00004571"/>
    </source>
</evidence>
<reference evidence="18" key="1">
    <citation type="journal article" date="2019" name="Int. J. Syst. Evol. Microbiol.">
        <title>The Global Catalogue of Microorganisms (GCM) 10K type strain sequencing project: providing services to taxonomists for standard genome sequencing and annotation.</title>
        <authorList>
            <consortium name="The Broad Institute Genomics Platform"/>
            <consortium name="The Broad Institute Genome Sequencing Center for Infectious Disease"/>
            <person name="Wu L."/>
            <person name="Ma J."/>
        </authorList>
    </citation>
    <scope>NUCLEOTIDE SEQUENCE [LARGE SCALE GENOMIC DNA]</scope>
    <source>
        <strain evidence="18">KCTC 23917</strain>
    </source>
</reference>
<comment type="subcellular location">
    <subcellularLocation>
        <location evidence="1">Cell outer membrane</location>
        <topology evidence="1">Multi-pass membrane protein</topology>
    </subcellularLocation>
</comment>
<dbReference type="Proteomes" id="UP000653343">
    <property type="component" value="Unassembled WGS sequence"/>
</dbReference>
<feature type="signal peptide" evidence="14">
    <location>
        <begin position="1"/>
        <end position="20"/>
    </location>
</feature>
<feature type="chain" id="PRO_5046690596" evidence="14">
    <location>
        <begin position="21"/>
        <end position="691"/>
    </location>
</feature>
<evidence type="ECO:0000256" key="9">
    <source>
        <dbReference type="ARBA" id="ARBA00023077"/>
    </source>
</evidence>
<organism evidence="17 18">
    <name type="scientific">Undibacterium squillarum</name>
    <dbReference type="NCBI Taxonomy" id="1131567"/>
    <lineage>
        <taxon>Bacteria</taxon>
        <taxon>Pseudomonadati</taxon>
        <taxon>Pseudomonadota</taxon>
        <taxon>Betaproteobacteria</taxon>
        <taxon>Burkholderiales</taxon>
        <taxon>Oxalobacteraceae</taxon>
        <taxon>Undibacterium</taxon>
    </lineage>
</organism>
<evidence type="ECO:0000256" key="14">
    <source>
        <dbReference type="SAM" id="SignalP"/>
    </source>
</evidence>
<evidence type="ECO:0000256" key="10">
    <source>
        <dbReference type="ARBA" id="ARBA00023136"/>
    </source>
</evidence>
<evidence type="ECO:0000256" key="2">
    <source>
        <dbReference type="ARBA" id="ARBA00009810"/>
    </source>
</evidence>
<keyword evidence="14" id="KW-0732">Signal</keyword>
<protein>
    <submittedName>
        <fullName evidence="17">TonB-dependent receptor</fullName>
    </submittedName>
</protein>
<feature type="domain" description="TonB-dependent receptor-like beta-barrel" evidence="15">
    <location>
        <begin position="275"/>
        <end position="647"/>
    </location>
</feature>
<evidence type="ECO:0000313" key="17">
    <source>
        <dbReference type="EMBL" id="GGX35153.1"/>
    </source>
</evidence>
<keyword evidence="8" id="KW-0406">Ion transport</keyword>
<gene>
    <name evidence="17" type="primary">nicT</name>
    <name evidence="17" type="ORF">GCM10010946_10620</name>
</gene>
<dbReference type="InterPro" id="IPR037066">
    <property type="entry name" value="Plug_dom_sf"/>
</dbReference>
<keyword evidence="12" id="KW-0998">Cell outer membrane</keyword>
<evidence type="ECO:0000256" key="5">
    <source>
        <dbReference type="ARBA" id="ARBA00022496"/>
    </source>
</evidence>
<dbReference type="InterPro" id="IPR039426">
    <property type="entry name" value="TonB-dep_rcpt-like"/>
</dbReference>
<dbReference type="InterPro" id="IPR000531">
    <property type="entry name" value="Beta-barrel_TonB"/>
</dbReference>
<keyword evidence="11 17" id="KW-0675">Receptor</keyword>
<dbReference type="Gene3D" id="2.170.130.10">
    <property type="entry name" value="TonB-dependent receptor, plug domain"/>
    <property type="match status" value="1"/>
</dbReference>
<evidence type="ECO:0000256" key="8">
    <source>
        <dbReference type="ARBA" id="ARBA00023065"/>
    </source>
</evidence>
<keyword evidence="5" id="KW-0410">Iron transport</keyword>
<dbReference type="PANTHER" id="PTHR32552">
    <property type="entry name" value="FERRICHROME IRON RECEPTOR-RELATED"/>
    <property type="match status" value="1"/>
</dbReference>
<name>A0ABQ2XWJ5_9BURK</name>
<feature type="domain" description="TonB-dependent receptor plug" evidence="16">
    <location>
        <begin position="50"/>
        <end position="161"/>
    </location>
</feature>
<evidence type="ECO:0000256" key="13">
    <source>
        <dbReference type="RuleBase" id="RU003357"/>
    </source>
</evidence>
<comment type="similarity">
    <text evidence="2 13">Belongs to the TonB-dependent receptor family.</text>
</comment>
<evidence type="ECO:0000256" key="7">
    <source>
        <dbReference type="ARBA" id="ARBA00023004"/>
    </source>
</evidence>
<evidence type="ECO:0000256" key="3">
    <source>
        <dbReference type="ARBA" id="ARBA00022448"/>
    </source>
</evidence>
<dbReference type="RefSeq" id="WP_189356013.1">
    <property type="nucleotide sequence ID" value="NZ_BMYU01000002.1"/>
</dbReference>
<dbReference type="PANTHER" id="PTHR32552:SF81">
    <property type="entry name" value="TONB-DEPENDENT OUTER MEMBRANE RECEPTOR"/>
    <property type="match status" value="1"/>
</dbReference>
<dbReference type="SUPFAM" id="SSF56935">
    <property type="entry name" value="Porins"/>
    <property type="match status" value="1"/>
</dbReference>
<keyword evidence="6" id="KW-0812">Transmembrane</keyword>